<dbReference type="RefSeq" id="WP_062282277.1">
    <property type="nucleotide sequence ID" value="NZ_DF968181.1"/>
</dbReference>
<evidence type="ECO:0000313" key="1">
    <source>
        <dbReference type="EMBL" id="GAP41319.1"/>
    </source>
</evidence>
<protein>
    <submittedName>
        <fullName evidence="1">Uncharacterized protein</fullName>
    </submittedName>
</protein>
<reference evidence="1" key="1">
    <citation type="journal article" date="2015" name="Genome Announc.">
        <title>Draft Genome Sequence of Anaerolineae Strain TC1, a Novel Isolate from a Methanogenic Wastewater Treatment System.</title>
        <authorList>
            <person name="Matsuura N."/>
            <person name="Tourlousse D.M."/>
            <person name="Sun L."/>
            <person name="Toyonaga M."/>
            <person name="Kuroda K."/>
            <person name="Ohashi A."/>
            <person name="Cruz R."/>
            <person name="Yamaguchi T."/>
            <person name="Sekiguchi Y."/>
        </authorList>
    </citation>
    <scope>NUCLEOTIDE SEQUENCE [LARGE SCALE GENOMIC DNA]</scope>
    <source>
        <strain evidence="1">TC1</strain>
    </source>
</reference>
<dbReference type="STRING" id="1678840.ATC1_131304"/>
<dbReference type="EMBL" id="DF968181">
    <property type="protein sequence ID" value="GAP41319.1"/>
    <property type="molecule type" value="Genomic_DNA"/>
</dbReference>
<sequence>MAKKALFSGLIMDENDNPVDVGQIGQETYYIVNDAGFLRHIPSEEIDRQILKTFTDQISGNEDYLSKQAASMLGQDDIFTIAILKNQMKNIDQQIDSILETGIPEEVRAYLGMMGMKITINYHGEIINLTLPSKVDDGDSD</sequence>
<dbReference type="AlphaFoldDB" id="A0A0S7BS96"/>
<dbReference type="Proteomes" id="UP000053370">
    <property type="component" value="Unassembled WGS sequence"/>
</dbReference>
<dbReference type="OrthoDB" id="161602at2"/>
<proteinExistence type="predicted"/>
<name>A0A0S7BS96_9CHLR</name>
<accession>A0A0S7BS96</accession>
<organism evidence="1">
    <name type="scientific">Flexilinea flocculi</name>
    <dbReference type="NCBI Taxonomy" id="1678840"/>
    <lineage>
        <taxon>Bacteria</taxon>
        <taxon>Bacillati</taxon>
        <taxon>Chloroflexota</taxon>
        <taxon>Anaerolineae</taxon>
        <taxon>Anaerolineales</taxon>
        <taxon>Anaerolineaceae</taxon>
        <taxon>Flexilinea</taxon>
    </lineage>
</organism>
<keyword evidence="2" id="KW-1185">Reference proteome</keyword>
<evidence type="ECO:0000313" key="2">
    <source>
        <dbReference type="Proteomes" id="UP000053370"/>
    </source>
</evidence>
<gene>
    <name evidence="1" type="ORF">ATC1_131304</name>
</gene>